<keyword evidence="1" id="KW-0812">Transmembrane</keyword>
<evidence type="ECO:0000256" key="1">
    <source>
        <dbReference type="SAM" id="Phobius"/>
    </source>
</evidence>
<evidence type="ECO:0000313" key="2">
    <source>
        <dbReference type="EMBL" id="SIT82873.1"/>
    </source>
</evidence>
<dbReference type="AlphaFoldDB" id="A0A1R3WZB2"/>
<organism evidence="2 3">
    <name type="scientific">Yoonia rosea</name>
    <dbReference type="NCBI Taxonomy" id="287098"/>
    <lineage>
        <taxon>Bacteria</taxon>
        <taxon>Pseudomonadati</taxon>
        <taxon>Pseudomonadota</taxon>
        <taxon>Alphaproteobacteria</taxon>
        <taxon>Rhodobacterales</taxon>
        <taxon>Paracoccaceae</taxon>
        <taxon>Yoonia</taxon>
    </lineage>
</organism>
<feature type="transmembrane region" description="Helical" evidence="1">
    <location>
        <begin position="21"/>
        <end position="41"/>
    </location>
</feature>
<keyword evidence="1" id="KW-0472">Membrane</keyword>
<keyword evidence="3" id="KW-1185">Reference proteome</keyword>
<evidence type="ECO:0000313" key="3">
    <source>
        <dbReference type="Proteomes" id="UP000186997"/>
    </source>
</evidence>
<reference evidence="3" key="1">
    <citation type="submission" date="2017-01" db="EMBL/GenBank/DDBJ databases">
        <authorList>
            <person name="Varghese N."/>
            <person name="Submissions S."/>
        </authorList>
    </citation>
    <scope>NUCLEOTIDE SEQUENCE [LARGE SCALE GENOMIC DNA]</scope>
    <source>
        <strain evidence="3">DSM 29591</strain>
    </source>
</reference>
<evidence type="ECO:0008006" key="4">
    <source>
        <dbReference type="Google" id="ProtNLM"/>
    </source>
</evidence>
<dbReference type="EMBL" id="FTPR01000001">
    <property type="protein sequence ID" value="SIT82873.1"/>
    <property type="molecule type" value="Genomic_DNA"/>
</dbReference>
<gene>
    <name evidence="2" type="ORF">SAMN05421665_1555</name>
</gene>
<keyword evidence="1" id="KW-1133">Transmembrane helix</keyword>
<accession>A0A1R3WZB2</accession>
<dbReference type="STRING" id="287098.SAMN05421665_1555"/>
<name>A0A1R3WZB2_9RHOB</name>
<proteinExistence type="predicted"/>
<sequence>MKSISSLLRAFRDDERGSMAIELLLVVPILLWVFLSTFVYFDVFRVETNSVRATITLAEMFSREDTVNNTFLNSARSVLQTLTFEESNPDYRVTVYTYNQSEDEFQVVWSRRRGDGFAENLRTADLDVLRAEGRLPPMDNFDQNIYIETRTEYDAPFNIGLGPFTVTNLEDLTFTSDMIIRPRGVRLCFQQNNGNSLCGPG</sequence>
<dbReference type="Proteomes" id="UP000186997">
    <property type="component" value="Unassembled WGS sequence"/>
</dbReference>
<dbReference type="RefSeq" id="WP_076659068.1">
    <property type="nucleotide sequence ID" value="NZ_FTPR01000001.1"/>
</dbReference>
<protein>
    <recommendedName>
        <fullName evidence="4">Flp pilus assembly protein TadG</fullName>
    </recommendedName>
</protein>